<dbReference type="Pfam" id="PF13411">
    <property type="entry name" value="MerR_1"/>
    <property type="match status" value="1"/>
</dbReference>
<dbReference type="CDD" id="cd04782">
    <property type="entry name" value="HTH_BltR"/>
    <property type="match status" value="1"/>
</dbReference>
<feature type="domain" description="HTH merR-type" evidence="2">
    <location>
        <begin position="6"/>
        <end position="75"/>
    </location>
</feature>
<dbReference type="SMART" id="SM00422">
    <property type="entry name" value="HTH_MERR"/>
    <property type="match status" value="1"/>
</dbReference>
<proteinExistence type="predicted"/>
<dbReference type="Gene3D" id="1.10.1660.10">
    <property type="match status" value="1"/>
</dbReference>
<dbReference type="PROSITE" id="PS50937">
    <property type="entry name" value="HTH_MERR_2"/>
    <property type="match status" value="1"/>
</dbReference>
<sequence>MKEKKYLTAGQFAKICGVEKHVLFHYDEIGLFQPVMVNENGYRYYSYHQYDTFSVITKLKKMGMPLKDIKVFLEQRSPAVFLQLLEDKFEEVDREIEKLLALKRMMVYMKESTLFAVTHEDEDITIRQYPREILLCSDDLENASSRSFASFMEEYISFCKEHNVLVQESVGCMIKTDNIRNRDYLNFSYLFMKIEKDIRRNTHIREKGSYLCAWHKGSYDTIQNTYERMLAYAEQCNLIIGPYAYEEYLIADIAQKDHTRYVTYIRMDLVD</sequence>
<evidence type="ECO:0000259" key="2">
    <source>
        <dbReference type="PROSITE" id="PS50937"/>
    </source>
</evidence>
<name>A0A099I5D6_CLOIN</name>
<evidence type="ECO:0000313" key="4">
    <source>
        <dbReference type="Proteomes" id="UP000030008"/>
    </source>
</evidence>
<dbReference type="SUPFAM" id="SSF46955">
    <property type="entry name" value="Putative DNA-binding domain"/>
    <property type="match status" value="1"/>
</dbReference>
<protein>
    <submittedName>
        <fullName evidence="3">Multidrug transporter</fullName>
    </submittedName>
</protein>
<dbReference type="RefSeq" id="WP_044906783.1">
    <property type="nucleotide sequence ID" value="NZ_JQIF01000083.1"/>
</dbReference>
<dbReference type="InterPro" id="IPR047057">
    <property type="entry name" value="MerR_fam"/>
</dbReference>
<dbReference type="Proteomes" id="UP000030008">
    <property type="component" value="Unassembled WGS sequence"/>
</dbReference>
<keyword evidence="1" id="KW-0238">DNA-binding</keyword>
<accession>A0A099I5D6</accession>
<dbReference type="AlphaFoldDB" id="A0A099I5D6"/>
<dbReference type="GO" id="GO:0003700">
    <property type="term" value="F:DNA-binding transcription factor activity"/>
    <property type="evidence" value="ECO:0007669"/>
    <property type="project" value="InterPro"/>
</dbReference>
<dbReference type="PANTHER" id="PTHR30204:SF85">
    <property type="entry name" value="MULTIDRUG-EFFLUX TRANSPORTER 2 REGULATOR"/>
    <property type="match status" value="1"/>
</dbReference>
<comment type="caution">
    <text evidence="3">The sequence shown here is derived from an EMBL/GenBank/DDBJ whole genome shotgun (WGS) entry which is preliminary data.</text>
</comment>
<gene>
    <name evidence="3" type="ORF">CIAN88_16515</name>
</gene>
<dbReference type="InterPro" id="IPR011256">
    <property type="entry name" value="Reg_factor_effector_dom_sf"/>
</dbReference>
<dbReference type="EMBL" id="JQIF01000083">
    <property type="protein sequence ID" value="KGJ52103.1"/>
    <property type="molecule type" value="Genomic_DNA"/>
</dbReference>
<reference evidence="3 4" key="1">
    <citation type="submission" date="2014-08" db="EMBL/GenBank/DDBJ databases">
        <title>Clostridium innocuum, an unnegligible vancomycin-resistant pathogen causing extra-intestinal infections.</title>
        <authorList>
            <person name="Feng Y."/>
            <person name="Chiu C.-H."/>
        </authorList>
    </citation>
    <scope>NUCLEOTIDE SEQUENCE [LARGE SCALE GENOMIC DNA]</scope>
    <source>
        <strain evidence="3 4">AN88</strain>
    </source>
</reference>
<dbReference type="Gene3D" id="3.20.80.10">
    <property type="entry name" value="Regulatory factor, effector binding domain"/>
    <property type="match status" value="1"/>
</dbReference>
<dbReference type="GO" id="GO:0003677">
    <property type="term" value="F:DNA binding"/>
    <property type="evidence" value="ECO:0007669"/>
    <property type="project" value="UniProtKB-KW"/>
</dbReference>
<dbReference type="InterPro" id="IPR000551">
    <property type="entry name" value="MerR-type_HTH_dom"/>
</dbReference>
<evidence type="ECO:0000313" key="3">
    <source>
        <dbReference type="EMBL" id="KGJ52103.1"/>
    </source>
</evidence>
<organism evidence="3 4">
    <name type="scientific">Clostridium innocuum</name>
    <dbReference type="NCBI Taxonomy" id="1522"/>
    <lineage>
        <taxon>Bacteria</taxon>
        <taxon>Bacillati</taxon>
        <taxon>Bacillota</taxon>
        <taxon>Clostridia</taxon>
        <taxon>Eubacteriales</taxon>
        <taxon>Clostridiaceae</taxon>
        <taxon>Clostridium</taxon>
    </lineage>
</organism>
<dbReference type="SUPFAM" id="SSF55136">
    <property type="entry name" value="Probable bacterial effector-binding domain"/>
    <property type="match status" value="1"/>
</dbReference>
<dbReference type="PANTHER" id="PTHR30204">
    <property type="entry name" value="REDOX-CYCLING DRUG-SENSING TRANSCRIPTIONAL ACTIVATOR SOXR"/>
    <property type="match status" value="1"/>
</dbReference>
<dbReference type="InterPro" id="IPR009061">
    <property type="entry name" value="DNA-bd_dom_put_sf"/>
</dbReference>
<evidence type="ECO:0000256" key="1">
    <source>
        <dbReference type="ARBA" id="ARBA00023125"/>
    </source>
</evidence>